<evidence type="ECO:0000313" key="2">
    <source>
        <dbReference type="Proteomes" id="UP000181790"/>
    </source>
</evidence>
<sequence>MDQQTSKLVVTGFLSPQDSVLTVKVSRSAPLGGTFNGSILTNATVMLSDGKTSAKLTYNSKEMYYELSARKLPVKAGSTYTVTVTSTEGQRVQSTCTIPQPVALSAVQLDSAASGGQKQYMVRYQWQDAGDQPHYYLTAGAFQYIKSTASATSWESVPVQFGTQASPADLLSGQTGKVAAMQSADGLISTEPAQTGSGEMNTFSKAFRQAQLTAVLLHIDETYYRFQKAVNLAAATSGNPFAEPVSIPSNIDGGLGCFAGYNRATVRVKLK</sequence>
<dbReference type="Pfam" id="PF14054">
    <property type="entry name" value="DUF4249"/>
    <property type="match status" value="1"/>
</dbReference>
<comment type="caution">
    <text evidence="1">The sequence shown here is derived from an EMBL/GenBank/DDBJ whole genome shotgun (WGS) entry which is preliminary data.</text>
</comment>
<name>A0A1S2VBT4_9BACT</name>
<dbReference type="AlphaFoldDB" id="A0A1S2VBT4"/>
<protein>
    <recommendedName>
        <fullName evidence="3">DUF4249 domain-containing protein</fullName>
    </recommendedName>
</protein>
<dbReference type="InterPro" id="IPR025345">
    <property type="entry name" value="DUF4249"/>
</dbReference>
<reference evidence="1 2" key="1">
    <citation type="submission" date="2016-10" db="EMBL/GenBank/DDBJ databases">
        <title>Arsenicibacter rosenii gen. nov., sp. nov., an efficient arsenic-methylating bacterium isolated from an arsenic-contaminated paddy soil.</title>
        <authorList>
            <person name="Huang K."/>
        </authorList>
    </citation>
    <scope>NUCLEOTIDE SEQUENCE [LARGE SCALE GENOMIC DNA]</scope>
    <source>
        <strain evidence="1 2">SM-1</strain>
    </source>
</reference>
<evidence type="ECO:0000313" key="1">
    <source>
        <dbReference type="EMBL" id="OIN56201.1"/>
    </source>
</evidence>
<dbReference type="Proteomes" id="UP000181790">
    <property type="component" value="Unassembled WGS sequence"/>
</dbReference>
<dbReference type="EMBL" id="MORL01000027">
    <property type="protein sequence ID" value="OIN56201.1"/>
    <property type="molecule type" value="Genomic_DNA"/>
</dbReference>
<proteinExistence type="predicted"/>
<evidence type="ECO:0008006" key="3">
    <source>
        <dbReference type="Google" id="ProtNLM"/>
    </source>
</evidence>
<accession>A0A1S2VBT4</accession>
<gene>
    <name evidence="1" type="ORF">BLX24_26240</name>
</gene>
<keyword evidence="2" id="KW-1185">Reference proteome</keyword>
<organism evidence="1 2">
    <name type="scientific">Arsenicibacter rosenii</name>
    <dbReference type="NCBI Taxonomy" id="1750698"/>
    <lineage>
        <taxon>Bacteria</taxon>
        <taxon>Pseudomonadati</taxon>
        <taxon>Bacteroidota</taxon>
        <taxon>Cytophagia</taxon>
        <taxon>Cytophagales</taxon>
        <taxon>Spirosomataceae</taxon>
        <taxon>Arsenicibacter</taxon>
    </lineage>
</organism>